<feature type="region of interest" description="Disordered" evidence="4">
    <location>
        <begin position="1"/>
        <end position="262"/>
    </location>
</feature>
<feature type="compositionally biased region" description="Acidic residues" evidence="4">
    <location>
        <begin position="182"/>
        <end position="257"/>
    </location>
</feature>
<evidence type="ECO:0000256" key="3">
    <source>
        <dbReference type="ARBA" id="ARBA00023242"/>
    </source>
</evidence>
<keyword evidence="3" id="KW-0539">Nucleus</keyword>
<dbReference type="GeneID" id="87955955"/>
<feature type="compositionally biased region" description="Acidic residues" evidence="4">
    <location>
        <begin position="661"/>
        <end position="673"/>
    </location>
</feature>
<keyword evidence="2" id="KW-0597">Phosphoprotein</keyword>
<organism evidence="5 6">
    <name type="scientific">Kwoniella shivajii</name>
    <dbReference type="NCBI Taxonomy" id="564305"/>
    <lineage>
        <taxon>Eukaryota</taxon>
        <taxon>Fungi</taxon>
        <taxon>Dikarya</taxon>
        <taxon>Basidiomycota</taxon>
        <taxon>Agaricomycotina</taxon>
        <taxon>Tremellomycetes</taxon>
        <taxon>Tremellales</taxon>
        <taxon>Cryptococcaceae</taxon>
        <taxon>Kwoniella</taxon>
    </lineage>
</organism>
<evidence type="ECO:0000256" key="2">
    <source>
        <dbReference type="ARBA" id="ARBA00022553"/>
    </source>
</evidence>
<feature type="compositionally biased region" description="Basic and acidic residues" evidence="4">
    <location>
        <begin position="119"/>
        <end position="132"/>
    </location>
</feature>
<feature type="compositionally biased region" description="Acidic residues" evidence="4">
    <location>
        <begin position="100"/>
        <end position="118"/>
    </location>
</feature>
<protein>
    <recommendedName>
        <fullName evidence="7">U3 small nucleolar RNA-associated protein 14</fullName>
    </recommendedName>
</protein>
<gene>
    <name evidence="5" type="ORF">IL334_003824</name>
</gene>
<evidence type="ECO:0000256" key="1">
    <source>
        <dbReference type="ARBA" id="ARBA00004604"/>
    </source>
</evidence>
<evidence type="ECO:0000313" key="6">
    <source>
        <dbReference type="Proteomes" id="UP001329825"/>
    </source>
</evidence>
<dbReference type="Pfam" id="PF04615">
    <property type="entry name" value="Utp14"/>
    <property type="match status" value="1"/>
</dbReference>
<feature type="compositionally biased region" description="Acidic residues" evidence="4">
    <location>
        <begin position="580"/>
        <end position="594"/>
    </location>
</feature>
<name>A0ABZ1D1M3_9TREE</name>
<accession>A0ABZ1D1M3</accession>
<feature type="region of interest" description="Disordered" evidence="4">
    <location>
        <begin position="637"/>
        <end position="763"/>
    </location>
</feature>
<evidence type="ECO:0000313" key="5">
    <source>
        <dbReference type="EMBL" id="WRT66861.1"/>
    </source>
</evidence>
<feature type="region of interest" description="Disordered" evidence="4">
    <location>
        <begin position="783"/>
        <end position="815"/>
    </location>
</feature>
<dbReference type="InterPro" id="IPR006709">
    <property type="entry name" value="SSU_processome_Utp14"/>
</dbReference>
<keyword evidence="6" id="KW-1185">Reference proteome</keyword>
<evidence type="ECO:0000256" key="4">
    <source>
        <dbReference type="SAM" id="MobiDB-lite"/>
    </source>
</evidence>
<comment type="subcellular location">
    <subcellularLocation>
        <location evidence="1">Nucleus</location>
        <location evidence="1">Nucleolus</location>
    </subcellularLocation>
</comment>
<evidence type="ECO:0008006" key="7">
    <source>
        <dbReference type="Google" id="ProtNLM"/>
    </source>
</evidence>
<dbReference type="PANTHER" id="PTHR14150">
    <property type="entry name" value="U3 SMALL NUCLEOLAR RNA-ASSOCIATED PROTEIN 14"/>
    <property type="match status" value="1"/>
</dbReference>
<dbReference type="EMBL" id="CP141885">
    <property type="protein sequence ID" value="WRT66861.1"/>
    <property type="molecule type" value="Genomic_DNA"/>
</dbReference>
<dbReference type="Proteomes" id="UP001329825">
    <property type="component" value="Chromosome 5"/>
</dbReference>
<dbReference type="PANTHER" id="PTHR14150:SF12">
    <property type="entry name" value="U3 SMALL NUCLEOLAR RNA-ASSOCIATED PROTEIN 14 HOMOLOG A"/>
    <property type="match status" value="1"/>
</dbReference>
<feature type="compositionally biased region" description="Basic residues" evidence="4">
    <location>
        <begin position="18"/>
        <end position="28"/>
    </location>
</feature>
<feature type="compositionally biased region" description="Basic and acidic residues" evidence="4">
    <location>
        <begin position="637"/>
        <end position="660"/>
    </location>
</feature>
<feature type="region of interest" description="Disordered" evidence="4">
    <location>
        <begin position="849"/>
        <end position="883"/>
    </location>
</feature>
<reference evidence="5 6" key="1">
    <citation type="submission" date="2024-01" db="EMBL/GenBank/DDBJ databases">
        <title>Comparative genomics of Cryptococcus and Kwoniella reveals pathogenesis evolution and contrasting modes of karyotype evolution via chromosome fusion or intercentromeric recombination.</title>
        <authorList>
            <person name="Coelho M.A."/>
            <person name="David-Palma M."/>
            <person name="Shea T."/>
            <person name="Bowers K."/>
            <person name="McGinley-Smith S."/>
            <person name="Mohammad A.W."/>
            <person name="Gnirke A."/>
            <person name="Yurkov A.M."/>
            <person name="Nowrousian M."/>
            <person name="Sun S."/>
            <person name="Cuomo C.A."/>
            <person name="Heitman J."/>
        </authorList>
    </citation>
    <scope>NUCLEOTIDE SEQUENCE [LARGE SCALE GENOMIC DNA]</scope>
    <source>
        <strain evidence="5">CBS 11374</strain>
    </source>
</reference>
<feature type="compositionally biased region" description="Basic and acidic residues" evidence="4">
    <location>
        <begin position="849"/>
        <end position="862"/>
    </location>
</feature>
<feature type="compositionally biased region" description="Basic and acidic residues" evidence="4">
    <location>
        <begin position="541"/>
        <end position="570"/>
    </location>
</feature>
<proteinExistence type="predicted"/>
<feature type="region of interest" description="Disordered" evidence="4">
    <location>
        <begin position="532"/>
        <end position="598"/>
    </location>
</feature>
<dbReference type="RefSeq" id="XP_062791601.1">
    <property type="nucleotide sequence ID" value="XM_062935550.1"/>
</dbReference>
<sequence length="975" mass="108024">MARGSNPFSASTSSGTKSKPKSTAKAKRRLDPSNAYTYLPSLPKHHRTSTAQLSLSKDERELAGPSRRRGDDSDDEDEDMQARIKKVAMMIADDNPQAVESDESDIDSDEAFGSDGSDEERWGDVFRQLDKGKGKKGKSKAQEVVRKPAKPLTVNLDESEDEKVSESKAKGKKAAKAPSPISEEEGDDMEEISGEDEDLDVDSEEDISLNGEEDQDADEDEDNSDEEEEDEDEDEDGDLDFLSDLSDDEEDPEDLDGLDAFVDSLAATDKKRKAGEEKVTGEAAKKRRVLPVISGPGLKENGDLALKNNQKLDLSSLISSHPSLSGASALLPSKSDKKTSTSILKQGLVSAPLPTVAQDRLDREAAYEKTREEGQKWAGVMKRVKEAEHLSFPLQGDRRGGVKSGNEVLAGFKPENKLESAVTALLNKANLTEDNLTKREDLALEAQEMSLEEIKERRDALRYQRELMFRAESKAKRVAKIKSKTFRKLARKRAAKENPGLDLEQLEKLDPEAAAEEREKLEFLRARERATLRHGAKSGRWARDTGGDGAEIEDRRRAKEEMLNMKEKLQRKILGQADGSDSESDSDEEEGDDETAIKTRAFDQLASLDAQNAANEELNGKAGKGLMQMAFMKKAQDREMKKVAQEESDLRKEIEMFGDERESDVDIDSDEEDRPSMMRVGGNEGRMVFSGPEPSSSTPQDDDISEPTRISRPSALSKPREATPPSDEPFADHNPWLTNTTSAGPSRKRNTLVGSVNAKAEEKVTRAMKKAVKGKEAELDDEKVEITIEGKPSATKLNNGNDKNEEDSDSENEELMPIAGKGVKAFKQRDLVAEAFAGDNVVEEFTREKERQVEMDAPKVEDTSLPGWGAWGGKGSRKNKRVNPKFLVKTAGIEPTQRKDFSRSNVIITEKKDKKASAFLLQDLPYPYTSKEQYEKSFATPVGSEWNSRSGFQKGTVPRVVKKPGAIIEPIRRMF</sequence>
<feature type="compositionally biased region" description="Acidic residues" evidence="4">
    <location>
        <begin position="804"/>
        <end position="814"/>
    </location>
</feature>